<dbReference type="Proteomes" id="UP000607197">
    <property type="component" value="Unassembled WGS sequence"/>
</dbReference>
<proteinExistence type="predicted"/>
<evidence type="ECO:0000256" key="1">
    <source>
        <dbReference type="ARBA" id="ARBA00022763"/>
    </source>
</evidence>
<dbReference type="InterPro" id="IPR036388">
    <property type="entry name" value="WH-like_DNA-bd_sf"/>
</dbReference>
<dbReference type="Gene3D" id="1.10.10.10">
    <property type="entry name" value="Winged helix-like DNA-binding domain superfamily/Winged helix DNA-binding domain"/>
    <property type="match status" value="1"/>
</dbReference>
<comment type="caution">
    <text evidence="4">The sequence shown here is derived from an EMBL/GenBank/DDBJ whole genome shotgun (WGS) entry which is preliminary data.</text>
</comment>
<gene>
    <name evidence="4" type="ORF">GCM10009039_32770</name>
</gene>
<keyword evidence="4" id="KW-0489">Methyltransferase</keyword>
<evidence type="ECO:0000313" key="4">
    <source>
        <dbReference type="EMBL" id="GGL72166.1"/>
    </source>
</evidence>
<reference evidence="4" key="1">
    <citation type="journal article" date="2014" name="Int. J. Syst. Evol. Microbiol.">
        <title>Complete genome sequence of Corynebacterium casei LMG S-19264T (=DSM 44701T), isolated from a smear-ripened cheese.</title>
        <authorList>
            <consortium name="US DOE Joint Genome Institute (JGI-PGF)"/>
            <person name="Walter F."/>
            <person name="Albersmeier A."/>
            <person name="Kalinowski J."/>
            <person name="Ruckert C."/>
        </authorList>
    </citation>
    <scope>NUCLEOTIDE SEQUENCE</scope>
    <source>
        <strain evidence="4">JCM 19596</strain>
    </source>
</reference>
<dbReference type="GO" id="GO:0006281">
    <property type="term" value="P:DNA repair"/>
    <property type="evidence" value="ECO:0007669"/>
    <property type="project" value="InterPro"/>
</dbReference>
<reference evidence="4" key="2">
    <citation type="submission" date="2020-09" db="EMBL/GenBank/DDBJ databases">
        <authorList>
            <person name="Sun Q."/>
            <person name="Ohkuma M."/>
        </authorList>
    </citation>
    <scope>NUCLEOTIDE SEQUENCE</scope>
    <source>
        <strain evidence="4">JCM 19596</strain>
    </source>
</reference>
<feature type="compositionally biased region" description="Basic and acidic residues" evidence="2">
    <location>
        <begin position="142"/>
        <end position="152"/>
    </location>
</feature>
<evidence type="ECO:0000256" key="2">
    <source>
        <dbReference type="SAM" id="MobiDB-lite"/>
    </source>
</evidence>
<feature type="domain" description="Methylated-DNA-[protein]-cysteine S-methyltransferase DNA binding" evidence="3">
    <location>
        <begin position="75"/>
        <end position="132"/>
    </location>
</feature>
<feature type="region of interest" description="Disordered" evidence="2">
    <location>
        <begin position="124"/>
        <end position="152"/>
    </location>
</feature>
<keyword evidence="5" id="KW-1185">Reference proteome</keyword>
<dbReference type="CDD" id="cd06445">
    <property type="entry name" value="ATase"/>
    <property type="match status" value="1"/>
</dbReference>
<dbReference type="GO" id="GO:0032259">
    <property type="term" value="P:methylation"/>
    <property type="evidence" value="ECO:0007669"/>
    <property type="project" value="UniProtKB-KW"/>
</dbReference>
<dbReference type="InterPro" id="IPR014048">
    <property type="entry name" value="MethylDNA_cys_MeTrfase_DNA-bd"/>
</dbReference>
<dbReference type="EMBL" id="BMPG01000007">
    <property type="protein sequence ID" value="GGL72166.1"/>
    <property type="molecule type" value="Genomic_DNA"/>
</dbReference>
<dbReference type="AlphaFoldDB" id="A0A830FN37"/>
<dbReference type="SUPFAM" id="SSF46767">
    <property type="entry name" value="Methylated DNA-protein cysteine methyltransferase, C-terminal domain"/>
    <property type="match status" value="1"/>
</dbReference>
<sequence>MDDAGIYAADAPYLERYVQIGVAGENVISVSFPNAPPEDAEADHPVLDRILAYLEGVKDDFADVTIGLTVPTDHRSVLEAVRDIPYGEQLTVDQLVAKTPGLDPNDETSADAVRNALADNPLPLVVPDHRVRDGPSGAPPDVEQKLRSLEGL</sequence>
<organism evidence="4 5">
    <name type="scientific">Halocalculus aciditolerans</name>
    <dbReference type="NCBI Taxonomy" id="1383812"/>
    <lineage>
        <taxon>Archaea</taxon>
        <taxon>Methanobacteriati</taxon>
        <taxon>Methanobacteriota</taxon>
        <taxon>Stenosarchaea group</taxon>
        <taxon>Halobacteria</taxon>
        <taxon>Halobacteriales</taxon>
        <taxon>Halobacteriaceae</taxon>
        <taxon>Halocalculus</taxon>
    </lineage>
</organism>
<dbReference type="RefSeq" id="WP_188980826.1">
    <property type="nucleotide sequence ID" value="NZ_BMPG01000007.1"/>
</dbReference>
<evidence type="ECO:0000313" key="5">
    <source>
        <dbReference type="Proteomes" id="UP000607197"/>
    </source>
</evidence>
<keyword evidence="4" id="KW-0808">Transferase</keyword>
<name>A0A830FN37_9EURY</name>
<evidence type="ECO:0000259" key="3">
    <source>
        <dbReference type="Pfam" id="PF01035"/>
    </source>
</evidence>
<keyword evidence="1" id="KW-0227">DNA damage</keyword>
<dbReference type="Pfam" id="PF01035">
    <property type="entry name" value="DNA_binding_1"/>
    <property type="match status" value="1"/>
</dbReference>
<dbReference type="InterPro" id="IPR036217">
    <property type="entry name" value="MethylDNA_cys_MeTrfase_DNAb"/>
</dbReference>
<dbReference type="GO" id="GO:0008168">
    <property type="term" value="F:methyltransferase activity"/>
    <property type="evidence" value="ECO:0007669"/>
    <property type="project" value="UniProtKB-KW"/>
</dbReference>
<dbReference type="OrthoDB" id="372118at2157"/>
<protein>
    <submittedName>
        <fullName evidence="4">Methylated-DNA--protein-cysteine methyltransferase</fullName>
    </submittedName>
</protein>
<accession>A0A830FN37</accession>